<protein>
    <submittedName>
        <fullName evidence="1">LRR receptor-like serine/threonine-protein kinase</fullName>
    </submittedName>
</protein>
<organism evidence="1 2">
    <name type="scientific">Camellia lanceoleosa</name>
    <dbReference type="NCBI Taxonomy" id="1840588"/>
    <lineage>
        <taxon>Eukaryota</taxon>
        <taxon>Viridiplantae</taxon>
        <taxon>Streptophyta</taxon>
        <taxon>Embryophyta</taxon>
        <taxon>Tracheophyta</taxon>
        <taxon>Spermatophyta</taxon>
        <taxon>Magnoliopsida</taxon>
        <taxon>eudicotyledons</taxon>
        <taxon>Gunneridae</taxon>
        <taxon>Pentapetalae</taxon>
        <taxon>asterids</taxon>
        <taxon>Ericales</taxon>
        <taxon>Theaceae</taxon>
        <taxon>Camellia</taxon>
    </lineage>
</organism>
<comment type="caution">
    <text evidence="1">The sequence shown here is derived from an EMBL/GenBank/DDBJ whole genome shotgun (WGS) entry which is preliminary data.</text>
</comment>
<dbReference type="EMBL" id="CM045772">
    <property type="protein sequence ID" value="KAI7985141.1"/>
    <property type="molecule type" value="Genomic_DNA"/>
</dbReference>
<keyword evidence="2" id="KW-1185">Reference proteome</keyword>
<name>A0ACC0FAQ6_9ERIC</name>
<proteinExistence type="predicted"/>
<evidence type="ECO:0000313" key="1">
    <source>
        <dbReference type="EMBL" id="KAI7985141.1"/>
    </source>
</evidence>
<accession>A0ACC0FAQ6</accession>
<dbReference type="Proteomes" id="UP001060215">
    <property type="component" value="Chromosome 15"/>
</dbReference>
<sequence length="250" mass="28201">MVDVICYLCKDENLSSPSSALKSPVSVLLPKLPGLVRHVEPSSRNLQSNGLTGKLPSELGNFKYLEELRLDRNNLQGNVPATNIICLGIDLMRFRFGYGVGFVAALYALLEWEKTLQIIGIVGLAKTLYRRVASYENAEDFKQDMSKALAEADRKDLMRKLPKFIYDEEKALEVRSFSCILATATATAKRFEQRTRKILTEKIAQLNSAIDDVSSQLRADDTPNGARSLGMNLRLPYDKLFERYPEVVYR</sequence>
<evidence type="ECO:0000313" key="2">
    <source>
        <dbReference type="Proteomes" id="UP001060215"/>
    </source>
</evidence>
<gene>
    <name evidence="1" type="ORF">LOK49_LG14G00421</name>
</gene>
<reference evidence="1 2" key="1">
    <citation type="journal article" date="2022" name="Plant J.">
        <title>Chromosome-level genome of Camellia lanceoleosa provides a valuable resource for understanding genome evolution and self-incompatibility.</title>
        <authorList>
            <person name="Gong W."/>
            <person name="Xiao S."/>
            <person name="Wang L."/>
            <person name="Liao Z."/>
            <person name="Chang Y."/>
            <person name="Mo W."/>
            <person name="Hu G."/>
            <person name="Li W."/>
            <person name="Zhao G."/>
            <person name="Zhu H."/>
            <person name="Hu X."/>
            <person name="Ji K."/>
            <person name="Xiang X."/>
            <person name="Song Q."/>
            <person name="Yuan D."/>
            <person name="Jin S."/>
            <person name="Zhang L."/>
        </authorList>
    </citation>
    <scope>NUCLEOTIDE SEQUENCE [LARGE SCALE GENOMIC DNA]</scope>
    <source>
        <strain evidence="1">SQ_2022a</strain>
    </source>
</reference>